<proteinExistence type="predicted"/>
<dbReference type="EMBL" id="JAATJL010000001">
    <property type="protein sequence ID" value="NJC22640.1"/>
    <property type="molecule type" value="Genomic_DNA"/>
</dbReference>
<sequence length="275" mass="30110">MSNDLEEAIPDWLFEEHLEFTALHNPTTEKPLCLEILIDARQSDDRAVVLTLGTLLASTAGSASIQLLASAEHDHLALKAWVDNRPRVAFIDSIDAFLAAPADLKLICPAGVLFGAFSVEAAVEAHRSTRCELLRVAVDGASRSVELWKASVLKGASAGKAEGIVRERGRERWVSGSSLGVRSIGKPLIPQHLKKGSAGRMESRIVVMDATQNAVAEDFLAQVRRLERNVASLERRNWSLQTQAVRAASSTAVIRSVLRRSKVLQLLVRRLRARK</sequence>
<evidence type="ECO:0000313" key="3">
    <source>
        <dbReference type="Proteomes" id="UP000547458"/>
    </source>
</evidence>
<gene>
    <name evidence="2" type="ORF">BJ994_001716</name>
</gene>
<dbReference type="AlphaFoldDB" id="A0A846RLY7"/>
<comment type="caution">
    <text evidence="2">The sequence shown here is derived from an EMBL/GenBank/DDBJ whole genome shotgun (WGS) entry which is preliminary data.</text>
</comment>
<dbReference type="Proteomes" id="UP000547458">
    <property type="component" value="Unassembled WGS sequence"/>
</dbReference>
<name>A0A846RLY7_9MICC</name>
<feature type="coiled-coil region" evidence="1">
    <location>
        <begin position="216"/>
        <end position="243"/>
    </location>
</feature>
<keyword evidence="1" id="KW-0175">Coiled coil</keyword>
<evidence type="ECO:0000313" key="2">
    <source>
        <dbReference type="EMBL" id="NJC22640.1"/>
    </source>
</evidence>
<protein>
    <submittedName>
        <fullName evidence="2">Uncharacterized protein</fullName>
    </submittedName>
</protein>
<dbReference type="RefSeq" id="WP_167993357.1">
    <property type="nucleotide sequence ID" value="NZ_JAATJL010000001.1"/>
</dbReference>
<organism evidence="2 3">
    <name type="scientific">Arthrobacter pigmenti</name>
    <dbReference type="NCBI Taxonomy" id="271432"/>
    <lineage>
        <taxon>Bacteria</taxon>
        <taxon>Bacillati</taxon>
        <taxon>Actinomycetota</taxon>
        <taxon>Actinomycetes</taxon>
        <taxon>Micrococcales</taxon>
        <taxon>Micrococcaceae</taxon>
        <taxon>Arthrobacter</taxon>
    </lineage>
</organism>
<accession>A0A846RLY7</accession>
<reference evidence="2 3" key="1">
    <citation type="submission" date="2020-03" db="EMBL/GenBank/DDBJ databases">
        <title>Sequencing the genomes of 1000 actinobacteria strains.</title>
        <authorList>
            <person name="Klenk H.-P."/>
        </authorList>
    </citation>
    <scope>NUCLEOTIDE SEQUENCE [LARGE SCALE GENOMIC DNA]</scope>
    <source>
        <strain evidence="2 3">DSM 16403</strain>
    </source>
</reference>
<keyword evidence="3" id="KW-1185">Reference proteome</keyword>
<evidence type="ECO:0000256" key="1">
    <source>
        <dbReference type="SAM" id="Coils"/>
    </source>
</evidence>